<dbReference type="EMBL" id="JAAVLX010000010">
    <property type="protein sequence ID" value="NOJ43306.1"/>
    <property type="molecule type" value="Genomic_DNA"/>
</dbReference>
<organism evidence="3 4">
    <name type="scientific">Bradyrhizobium australiense</name>
    <dbReference type="NCBI Taxonomy" id="2721161"/>
    <lineage>
        <taxon>Bacteria</taxon>
        <taxon>Pseudomonadati</taxon>
        <taxon>Pseudomonadota</taxon>
        <taxon>Alphaproteobacteria</taxon>
        <taxon>Hyphomicrobiales</taxon>
        <taxon>Nitrobacteraceae</taxon>
        <taxon>Bradyrhizobium</taxon>
    </lineage>
</organism>
<comment type="caution">
    <text evidence="3">The sequence shown here is derived from an EMBL/GenBank/DDBJ whole genome shotgun (WGS) entry which is preliminary data.</text>
</comment>
<evidence type="ECO:0000313" key="3">
    <source>
        <dbReference type="EMBL" id="NOJ43306.1"/>
    </source>
</evidence>
<sequence>MAIVAFDTSFLIKLPKVTGKGSVDSRLAYLIATLDKNKDDIIIPTPALSEVLIGAGDAAPAYLDILNKTARIRIAPFGTRAAVEAAARHREAIDAGDKKEGAPNWDKVKYDRQIVAIAKVEGAERIYSEDADVARFGKASGMSVFRLADLESPPPKTPDLFDRLSPTDQTDAS</sequence>
<dbReference type="Proteomes" id="UP000544122">
    <property type="component" value="Unassembled WGS sequence"/>
</dbReference>
<proteinExistence type="predicted"/>
<dbReference type="Gene3D" id="3.40.50.1010">
    <property type="entry name" value="5'-nuclease"/>
    <property type="match status" value="1"/>
</dbReference>
<accession>A0A7Y4LYI9</accession>
<name>A0A7Y4LYI9_9BRAD</name>
<dbReference type="InterPro" id="IPR029060">
    <property type="entry name" value="PIN-like_dom_sf"/>
</dbReference>
<feature type="region of interest" description="Disordered" evidence="1">
    <location>
        <begin position="149"/>
        <end position="173"/>
    </location>
</feature>
<reference evidence="3 4" key="1">
    <citation type="submission" date="2020-03" db="EMBL/GenBank/DDBJ databases">
        <title>Bradyrhizobium diversity isolated from nodules of Indigofera sp.</title>
        <authorList>
            <person name="Klepa M."/>
            <person name="Helene L."/>
            <person name="Hungria M."/>
        </authorList>
    </citation>
    <scope>NUCLEOTIDE SEQUENCE [LARGE SCALE GENOMIC DNA]</scope>
    <source>
        <strain evidence="3 4">WSM 1791</strain>
    </source>
</reference>
<dbReference type="AlphaFoldDB" id="A0A7Y4LYI9"/>
<dbReference type="SUPFAM" id="SSF88723">
    <property type="entry name" value="PIN domain-like"/>
    <property type="match status" value="1"/>
</dbReference>
<evidence type="ECO:0000313" key="4">
    <source>
        <dbReference type="Proteomes" id="UP000544122"/>
    </source>
</evidence>
<dbReference type="Pfam" id="PF01850">
    <property type="entry name" value="PIN"/>
    <property type="match status" value="1"/>
</dbReference>
<dbReference type="InterPro" id="IPR002716">
    <property type="entry name" value="PIN_dom"/>
</dbReference>
<keyword evidence="4" id="KW-1185">Reference proteome</keyword>
<evidence type="ECO:0000259" key="2">
    <source>
        <dbReference type="Pfam" id="PF01850"/>
    </source>
</evidence>
<gene>
    <name evidence="3" type="ORF">HCN58_27680</name>
</gene>
<dbReference type="RefSeq" id="WP_171582526.1">
    <property type="nucleotide sequence ID" value="NZ_JAAVLX010000010.1"/>
</dbReference>
<protein>
    <submittedName>
        <fullName evidence="3">PIN domain-containing protein</fullName>
    </submittedName>
</protein>
<feature type="domain" description="PIN" evidence="2">
    <location>
        <begin position="6"/>
        <end position="138"/>
    </location>
</feature>
<evidence type="ECO:0000256" key="1">
    <source>
        <dbReference type="SAM" id="MobiDB-lite"/>
    </source>
</evidence>